<dbReference type="InterPro" id="IPR000965">
    <property type="entry name" value="GPR_dom"/>
</dbReference>
<proteinExistence type="inferred from homology"/>
<keyword evidence="6" id="KW-0560">Oxidoreductase</keyword>
<evidence type="ECO:0000256" key="5">
    <source>
        <dbReference type="ARBA" id="ARBA00022857"/>
    </source>
</evidence>
<dbReference type="UniPathway" id="UPA00098">
    <property type="reaction ID" value="UER00360"/>
</dbReference>
<dbReference type="InterPro" id="IPR015590">
    <property type="entry name" value="Aldehyde_DH_dom"/>
</dbReference>
<dbReference type="InterPro" id="IPR016163">
    <property type="entry name" value="Ald_DH_C"/>
</dbReference>
<evidence type="ECO:0000256" key="1">
    <source>
        <dbReference type="ARBA" id="ARBA00004985"/>
    </source>
</evidence>
<evidence type="ECO:0000313" key="14">
    <source>
        <dbReference type="Proteomes" id="UP000241890"/>
    </source>
</evidence>
<evidence type="ECO:0000256" key="10">
    <source>
        <dbReference type="ARBA" id="ARBA00075718"/>
    </source>
</evidence>
<evidence type="ECO:0000256" key="8">
    <source>
        <dbReference type="ARBA" id="ARBA00059423"/>
    </source>
</evidence>
<dbReference type="HAMAP" id="MF_00412">
    <property type="entry name" value="ProA"/>
    <property type="match status" value="1"/>
</dbReference>
<dbReference type="AlphaFoldDB" id="A0A2R5GZT0"/>
<evidence type="ECO:0000256" key="9">
    <source>
        <dbReference type="ARBA" id="ARBA00060997"/>
    </source>
</evidence>
<dbReference type="SUPFAM" id="SSF53720">
    <property type="entry name" value="ALDH-like"/>
    <property type="match status" value="1"/>
</dbReference>
<organism evidence="13 14">
    <name type="scientific">Hondaea fermentalgiana</name>
    <dbReference type="NCBI Taxonomy" id="2315210"/>
    <lineage>
        <taxon>Eukaryota</taxon>
        <taxon>Sar</taxon>
        <taxon>Stramenopiles</taxon>
        <taxon>Bigyra</taxon>
        <taxon>Labyrinthulomycetes</taxon>
        <taxon>Thraustochytrida</taxon>
        <taxon>Thraustochytriidae</taxon>
        <taxon>Hondaea</taxon>
    </lineage>
</organism>
<dbReference type="PANTHER" id="PTHR11063">
    <property type="entry name" value="GLUTAMATE SEMIALDEHYDE DEHYDROGENASE"/>
    <property type="match status" value="1"/>
</dbReference>
<protein>
    <recommendedName>
        <fullName evidence="2">glutamate-5-semialdehyde dehydrogenase</fullName>
        <ecNumber evidence="2">1.2.1.41</ecNumber>
    </recommendedName>
    <alternativeName>
        <fullName evidence="11">Glutamate-5-semialdehyde dehydrogenase</fullName>
    </alternativeName>
    <alternativeName>
        <fullName evidence="10">Glutamyl-gamma-semialdehyde dehydrogenase</fullName>
    </alternativeName>
</protein>
<evidence type="ECO:0000256" key="3">
    <source>
        <dbReference type="ARBA" id="ARBA00022605"/>
    </source>
</evidence>
<feature type="domain" description="Aldehyde dehydrogenase" evidence="12">
    <location>
        <begin position="91"/>
        <end position="283"/>
    </location>
</feature>
<dbReference type="OrthoDB" id="1934954at2759"/>
<keyword evidence="14" id="KW-1185">Reference proteome</keyword>
<comment type="pathway">
    <text evidence="1">Amino-acid biosynthesis; L-proline biosynthesis; L-glutamate 5-semialdehyde from L-glutamate: step 2/2.</text>
</comment>
<evidence type="ECO:0000256" key="2">
    <source>
        <dbReference type="ARBA" id="ARBA00013002"/>
    </source>
</evidence>
<evidence type="ECO:0000313" key="13">
    <source>
        <dbReference type="EMBL" id="GBG34283.1"/>
    </source>
</evidence>
<dbReference type="FunFam" id="3.40.309.10:FF:000006">
    <property type="entry name" value="Gamma-glutamyl phosphate reductase"/>
    <property type="match status" value="1"/>
</dbReference>
<dbReference type="PANTHER" id="PTHR11063:SF8">
    <property type="entry name" value="DELTA-1-PYRROLINE-5-CARBOXYLATE SYNTHASE"/>
    <property type="match status" value="1"/>
</dbReference>
<dbReference type="Gene3D" id="3.40.309.10">
    <property type="entry name" value="Aldehyde Dehydrogenase, Chain A, domain 2"/>
    <property type="match status" value="1"/>
</dbReference>
<dbReference type="EMBL" id="BEYU01000186">
    <property type="protein sequence ID" value="GBG34283.1"/>
    <property type="molecule type" value="Genomic_DNA"/>
</dbReference>
<dbReference type="GO" id="GO:0055129">
    <property type="term" value="P:L-proline biosynthetic process"/>
    <property type="evidence" value="ECO:0007669"/>
    <property type="project" value="UniProtKB-UniPathway"/>
</dbReference>
<accession>A0A2R5GZT0</accession>
<dbReference type="EC" id="1.2.1.41" evidence="2"/>
<comment type="similarity">
    <text evidence="9">Belongs to the gamma-glutamyl phosphate reductase family.</text>
</comment>
<dbReference type="Gene3D" id="3.40.605.10">
    <property type="entry name" value="Aldehyde Dehydrogenase, Chain A, domain 1"/>
    <property type="match status" value="1"/>
</dbReference>
<comment type="function">
    <text evidence="8">Catalyzes the NADPH dependent reduction of L-gamma-glutamyl 5-phosphate into L-glutamate 5-semialdehyde and phosphate. The product spontaneously undergoes cyclization to form 1-pyrroline-5-carboxylate.</text>
</comment>
<keyword evidence="3" id="KW-0028">Amino-acid biosynthesis</keyword>
<keyword evidence="5" id="KW-0521">NADP</keyword>
<dbReference type="GO" id="GO:0004350">
    <property type="term" value="F:glutamate-5-semialdehyde dehydrogenase activity"/>
    <property type="evidence" value="ECO:0007669"/>
    <property type="project" value="UniProtKB-EC"/>
</dbReference>
<keyword evidence="4" id="KW-0641">Proline biosynthesis</keyword>
<dbReference type="InterPro" id="IPR016162">
    <property type="entry name" value="Ald_DH_N"/>
</dbReference>
<name>A0A2R5GZT0_9STRA</name>
<gene>
    <name evidence="13" type="ORF">FCC1311_105062</name>
</gene>
<evidence type="ECO:0000256" key="11">
    <source>
        <dbReference type="ARBA" id="ARBA00077451"/>
    </source>
</evidence>
<dbReference type="Proteomes" id="UP000241890">
    <property type="component" value="Unassembled WGS sequence"/>
</dbReference>
<sequence>MEAQGKRGLEDVAARARAASHVLGSLSREAKDAALVEIARELEVQRLRILEANREDKRAARDANLSSSLQKRLNLEGDKFETLLQGISDVVKVADPVGRATLATELDEGLDLYRVTCPIGVLCIIFESRPEAAVQIASLAIKSSNAVILKGGKEALRSNMALVAAFRVALDRAGLPADAVQLVSTREDIHELLQLDRYIDLVIPRGSNQLVRSVMDSTKIPVMGHADGICSVYVDRDADLERAVHVVVDSKTQYTAACNAAETLLVHADCVETMLPVIGEALMAAGVKLHADADSLPFLPPSCTVPATEEDFVKEYLGLEMAVKVVQDVQAAIEHINLCGSQHTDAIVTENGATAELFMQGVGSAGVFHNASTRFADGFRFGFGAEVGVSTNRIHARGPVGLEGLVIYKYRLHGHGQCVKDYGIGAGMRAYKHRKIRLMGDDPRAPRLDAPPASICVGVGVGGGGNVYFAMDRHVHHLSSRADMWRLASWLAGN</sequence>
<evidence type="ECO:0000256" key="7">
    <source>
        <dbReference type="ARBA" id="ARBA00049024"/>
    </source>
</evidence>
<comment type="catalytic activity">
    <reaction evidence="7">
        <text>L-glutamate 5-semialdehyde + phosphate + NADP(+) = L-glutamyl 5-phosphate + NADPH + H(+)</text>
        <dbReference type="Rhea" id="RHEA:19541"/>
        <dbReference type="ChEBI" id="CHEBI:15378"/>
        <dbReference type="ChEBI" id="CHEBI:43474"/>
        <dbReference type="ChEBI" id="CHEBI:57783"/>
        <dbReference type="ChEBI" id="CHEBI:58066"/>
        <dbReference type="ChEBI" id="CHEBI:58274"/>
        <dbReference type="ChEBI" id="CHEBI:58349"/>
        <dbReference type="EC" id="1.2.1.41"/>
    </reaction>
</comment>
<comment type="caution">
    <text evidence="13">The sequence shown here is derived from an EMBL/GenBank/DDBJ whole genome shotgun (WGS) entry which is preliminary data.</text>
</comment>
<dbReference type="NCBIfam" id="TIGR00407">
    <property type="entry name" value="proA"/>
    <property type="match status" value="1"/>
</dbReference>
<evidence type="ECO:0000259" key="12">
    <source>
        <dbReference type="Pfam" id="PF00171"/>
    </source>
</evidence>
<dbReference type="NCBIfam" id="NF001221">
    <property type="entry name" value="PRK00197.1"/>
    <property type="match status" value="1"/>
</dbReference>
<dbReference type="InterPro" id="IPR016161">
    <property type="entry name" value="Ald_DH/histidinol_DH"/>
</dbReference>
<dbReference type="InParanoid" id="A0A2R5GZT0"/>
<evidence type="ECO:0000256" key="6">
    <source>
        <dbReference type="ARBA" id="ARBA00023002"/>
    </source>
</evidence>
<evidence type="ECO:0000256" key="4">
    <source>
        <dbReference type="ARBA" id="ARBA00022650"/>
    </source>
</evidence>
<dbReference type="CDD" id="cd07079">
    <property type="entry name" value="ALDH_F18-19_ProA-GPR"/>
    <property type="match status" value="1"/>
</dbReference>
<reference evidence="13 14" key="1">
    <citation type="submission" date="2017-12" db="EMBL/GenBank/DDBJ databases">
        <title>Sequencing, de novo assembly and annotation of complete genome of a new Thraustochytrid species, strain FCC1311.</title>
        <authorList>
            <person name="Sedici K."/>
            <person name="Godart F."/>
            <person name="Aiese Cigliano R."/>
            <person name="Sanseverino W."/>
            <person name="Barakat M."/>
            <person name="Ortet P."/>
            <person name="Marechal E."/>
            <person name="Cagnac O."/>
            <person name="Amato A."/>
        </authorList>
    </citation>
    <scope>NUCLEOTIDE SEQUENCE [LARGE SCALE GENOMIC DNA]</scope>
</reference>
<dbReference type="Pfam" id="PF00171">
    <property type="entry name" value="Aldedh"/>
    <property type="match status" value="1"/>
</dbReference>